<proteinExistence type="predicted"/>
<dbReference type="SUPFAM" id="SSF52540">
    <property type="entry name" value="P-loop containing nucleoside triphosphate hydrolases"/>
    <property type="match status" value="1"/>
</dbReference>
<dbReference type="SMART" id="SM00382">
    <property type="entry name" value="AAA"/>
    <property type="match status" value="1"/>
</dbReference>
<reference evidence="5" key="1">
    <citation type="submission" date="2023-07" db="EMBL/GenBank/DDBJ databases">
        <title>Conexibacter stalactiti sp. nov., isolated from stalactites in a lava cave and emended description of the genus Conexibacter.</title>
        <authorList>
            <person name="Lee S.D."/>
        </authorList>
    </citation>
    <scope>NUCLEOTIDE SEQUENCE [LARGE SCALE GENOMIC DNA]</scope>
    <source>
        <strain evidence="5">KCTC 39840</strain>
    </source>
</reference>
<feature type="domain" description="ABC transporter" evidence="3">
    <location>
        <begin position="9"/>
        <end position="252"/>
    </location>
</feature>
<name>A0ABU4HXS2_9ACTN</name>
<dbReference type="InterPro" id="IPR050107">
    <property type="entry name" value="ABC_carbohydrate_import_ATPase"/>
</dbReference>
<dbReference type="PANTHER" id="PTHR43790">
    <property type="entry name" value="CARBOHYDRATE TRANSPORT ATP-BINDING PROTEIN MG119-RELATED"/>
    <property type="match status" value="1"/>
</dbReference>
<gene>
    <name evidence="4" type="ORF">R7226_21080</name>
</gene>
<keyword evidence="1" id="KW-0547">Nucleotide-binding</keyword>
<dbReference type="InterPro" id="IPR027417">
    <property type="entry name" value="P-loop_NTPase"/>
</dbReference>
<dbReference type="InterPro" id="IPR017871">
    <property type="entry name" value="ABC_transporter-like_CS"/>
</dbReference>
<dbReference type="RefSeq" id="WP_318599290.1">
    <property type="nucleotide sequence ID" value="NZ_JAWSTH010000067.1"/>
</dbReference>
<keyword evidence="2 4" id="KW-0067">ATP-binding</keyword>
<dbReference type="CDD" id="cd03216">
    <property type="entry name" value="ABC_Carb_Monos_I"/>
    <property type="match status" value="1"/>
</dbReference>
<evidence type="ECO:0000313" key="4">
    <source>
        <dbReference type="EMBL" id="MDW5596854.1"/>
    </source>
</evidence>
<dbReference type="GO" id="GO:0005524">
    <property type="term" value="F:ATP binding"/>
    <property type="evidence" value="ECO:0007669"/>
    <property type="project" value="UniProtKB-KW"/>
</dbReference>
<dbReference type="InterPro" id="IPR003439">
    <property type="entry name" value="ABC_transporter-like_ATP-bd"/>
</dbReference>
<dbReference type="InterPro" id="IPR003593">
    <property type="entry name" value="AAA+_ATPase"/>
</dbReference>
<dbReference type="PROSITE" id="PS00211">
    <property type="entry name" value="ABC_TRANSPORTER_1"/>
    <property type="match status" value="1"/>
</dbReference>
<evidence type="ECO:0000259" key="3">
    <source>
        <dbReference type="PROSITE" id="PS50893"/>
    </source>
</evidence>
<evidence type="ECO:0000313" key="5">
    <source>
        <dbReference type="Proteomes" id="UP001284601"/>
    </source>
</evidence>
<accession>A0ABU4HXS2</accession>
<protein>
    <submittedName>
        <fullName evidence="4">ATP-binding cassette domain-containing protein</fullName>
    </submittedName>
</protein>
<keyword evidence="5" id="KW-1185">Reference proteome</keyword>
<dbReference type="EMBL" id="JAWSTH010000067">
    <property type="protein sequence ID" value="MDW5596854.1"/>
    <property type="molecule type" value="Genomic_DNA"/>
</dbReference>
<dbReference type="PANTHER" id="PTHR43790:SF8">
    <property type="entry name" value="SUGAR ABC TRANSPORTER ATP-BINDING PROTEIN"/>
    <property type="match status" value="1"/>
</dbReference>
<dbReference type="Pfam" id="PF00005">
    <property type="entry name" value="ABC_tran"/>
    <property type="match status" value="1"/>
</dbReference>
<sequence length="261" mass="27705">MGTSDVPVLRATGVTKRFGHVEALRGANLDVRAGEVHALLGDNGAGKSTLVKMLSGVYQPDDGTIEIDGRAVRFGSPREAQENGVETVYQDLALASTLPPGDNVFLGRELLKPGLLGKLGFVDRPTMRRRAAEELATVGARVPSATVPVGSLSGGQRQAVAISRSLIWGRRLLIMDEPTAALGARQTHFVLELIKKVRDDRGMAILLISHSLPDVFEVADRVTVLRLGEAVMTEPIANCTTESLLGAITGGLTLGPKKEKA</sequence>
<dbReference type="Proteomes" id="UP001284601">
    <property type="component" value="Unassembled WGS sequence"/>
</dbReference>
<dbReference type="PROSITE" id="PS50893">
    <property type="entry name" value="ABC_TRANSPORTER_2"/>
    <property type="match status" value="1"/>
</dbReference>
<evidence type="ECO:0000256" key="1">
    <source>
        <dbReference type="ARBA" id="ARBA00022741"/>
    </source>
</evidence>
<comment type="caution">
    <text evidence="4">The sequence shown here is derived from an EMBL/GenBank/DDBJ whole genome shotgun (WGS) entry which is preliminary data.</text>
</comment>
<organism evidence="4 5">
    <name type="scientific">Conexibacter stalactiti</name>
    <dbReference type="NCBI Taxonomy" id="1940611"/>
    <lineage>
        <taxon>Bacteria</taxon>
        <taxon>Bacillati</taxon>
        <taxon>Actinomycetota</taxon>
        <taxon>Thermoleophilia</taxon>
        <taxon>Solirubrobacterales</taxon>
        <taxon>Conexibacteraceae</taxon>
        <taxon>Conexibacter</taxon>
    </lineage>
</organism>
<dbReference type="Gene3D" id="3.40.50.300">
    <property type="entry name" value="P-loop containing nucleotide triphosphate hydrolases"/>
    <property type="match status" value="1"/>
</dbReference>
<evidence type="ECO:0000256" key="2">
    <source>
        <dbReference type="ARBA" id="ARBA00022840"/>
    </source>
</evidence>